<organism evidence="1 2">
    <name type="scientific">Corchorus capsularis</name>
    <name type="common">Jute</name>
    <dbReference type="NCBI Taxonomy" id="210143"/>
    <lineage>
        <taxon>Eukaryota</taxon>
        <taxon>Viridiplantae</taxon>
        <taxon>Streptophyta</taxon>
        <taxon>Embryophyta</taxon>
        <taxon>Tracheophyta</taxon>
        <taxon>Spermatophyta</taxon>
        <taxon>Magnoliopsida</taxon>
        <taxon>eudicotyledons</taxon>
        <taxon>Gunneridae</taxon>
        <taxon>Pentapetalae</taxon>
        <taxon>rosids</taxon>
        <taxon>malvids</taxon>
        <taxon>Malvales</taxon>
        <taxon>Malvaceae</taxon>
        <taxon>Grewioideae</taxon>
        <taxon>Apeibeae</taxon>
        <taxon>Corchorus</taxon>
    </lineage>
</organism>
<accession>A0A1R3GSM3</accession>
<gene>
    <name evidence="1" type="ORF">CCACVL1_23778</name>
</gene>
<dbReference type="AlphaFoldDB" id="A0A1R3GSM3"/>
<keyword evidence="2" id="KW-1185">Reference proteome</keyword>
<name>A0A1R3GSM3_COCAP</name>
<dbReference type="Gramene" id="OMO61000">
    <property type="protein sequence ID" value="OMO61000"/>
    <property type="gene ID" value="CCACVL1_23778"/>
</dbReference>
<evidence type="ECO:0000313" key="2">
    <source>
        <dbReference type="Proteomes" id="UP000188268"/>
    </source>
</evidence>
<sequence length="172" mass="19274">MDDNNNSNLPIDQASRNRMNRLSFIREHRRSGRFNFVRPRGSRGHKILDMTSNLHLLPSQNRLDISKSVIGVDVNNGSEIYTERTHLDGDSSRNLVSMDNHSNYTAFIQRRDVINSRTVVGVDGNVISTTTSTVSSHLVTNSMESNLLLIYRSAEVGSSSATTEGVSLRIRR</sequence>
<dbReference type="Proteomes" id="UP000188268">
    <property type="component" value="Unassembled WGS sequence"/>
</dbReference>
<proteinExistence type="predicted"/>
<comment type="caution">
    <text evidence="1">The sequence shown here is derived from an EMBL/GenBank/DDBJ whole genome shotgun (WGS) entry which is preliminary data.</text>
</comment>
<protein>
    <submittedName>
        <fullName evidence="1">High mobility group protein 1.2</fullName>
    </submittedName>
</protein>
<reference evidence="1 2" key="1">
    <citation type="submission" date="2013-09" db="EMBL/GenBank/DDBJ databases">
        <title>Corchorus capsularis genome sequencing.</title>
        <authorList>
            <person name="Alam M."/>
            <person name="Haque M.S."/>
            <person name="Islam M.S."/>
            <person name="Emdad E.M."/>
            <person name="Islam M.M."/>
            <person name="Ahmed B."/>
            <person name="Halim A."/>
            <person name="Hossen Q.M.M."/>
            <person name="Hossain M.Z."/>
            <person name="Ahmed R."/>
            <person name="Khan M.M."/>
            <person name="Islam R."/>
            <person name="Rashid M.M."/>
            <person name="Khan S.A."/>
            <person name="Rahman M.S."/>
            <person name="Alam M."/>
        </authorList>
    </citation>
    <scope>NUCLEOTIDE SEQUENCE [LARGE SCALE GENOMIC DNA]</scope>
    <source>
        <strain evidence="2">cv. CVL-1</strain>
        <tissue evidence="1">Whole seedling</tissue>
    </source>
</reference>
<dbReference type="EMBL" id="AWWV01013603">
    <property type="protein sequence ID" value="OMO61000.1"/>
    <property type="molecule type" value="Genomic_DNA"/>
</dbReference>
<evidence type="ECO:0000313" key="1">
    <source>
        <dbReference type="EMBL" id="OMO61000.1"/>
    </source>
</evidence>